<keyword evidence="5" id="KW-1185">Reference proteome</keyword>
<dbReference type="GO" id="GO:0016757">
    <property type="term" value="F:glycosyltransferase activity"/>
    <property type="evidence" value="ECO:0007669"/>
    <property type="project" value="UniProtKB-KW"/>
</dbReference>
<protein>
    <submittedName>
        <fullName evidence="4">Glycosyltransferase family 4 protein</fullName>
        <ecNumber evidence="4">2.4.-.-</ecNumber>
    </submittedName>
</protein>
<dbReference type="PANTHER" id="PTHR12526:SF510">
    <property type="entry name" value="D-INOSITOL 3-PHOSPHATE GLYCOSYLTRANSFERASE"/>
    <property type="match status" value="1"/>
</dbReference>
<dbReference type="PANTHER" id="PTHR12526">
    <property type="entry name" value="GLYCOSYLTRANSFERASE"/>
    <property type="match status" value="1"/>
</dbReference>
<keyword evidence="1 4" id="KW-0328">Glycosyltransferase</keyword>
<dbReference type="Pfam" id="PF13692">
    <property type="entry name" value="Glyco_trans_1_4"/>
    <property type="match status" value="1"/>
</dbReference>
<dbReference type="RefSeq" id="WP_284874517.1">
    <property type="nucleotide sequence ID" value="NZ_CP126970.1"/>
</dbReference>
<dbReference type="SUPFAM" id="SSF53756">
    <property type="entry name" value="UDP-Glycosyltransferase/glycogen phosphorylase"/>
    <property type="match status" value="1"/>
</dbReference>
<evidence type="ECO:0000259" key="3">
    <source>
        <dbReference type="Pfam" id="PF13439"/>
    </source>
</evidence>
<evidence type="ECO:0000313" key="4">
    <source>
        <dbReference type="EMBL" id="WIM69924.1"/>
    </source>
</evidence>
<dbReference type="InterPro" id="IPR028098">
    <property type="entry name" value="Glyco_trans_4-like_N"/>
</dbReference>
<evidence type="ECO:0000256" key="2">
    <source>
        <dbReference type="ARBA" id="ARBA00022679"/>
    </source>
</evidence>
<dbReference type="Pfam" id="PF13439">
    <property type="entry name" value="Glyco_transf_4"/>
    <property type="match status" value="1"/>
</dbReference>
<dbReference type="EMBL" id="CP126970">
    <property type="protein sequence ID" value="WIM69924.1"/>
    <property type="molecule type" value="Genomic_DNA"/>
</dbReference>
<dbReference type="Gene3D" id="3.40.50.2000">
    <property type="entry name" value="Glycogen Phosphorylase B"/>
    <property type="match status" value="2"/>
</dbReference>
<keyword evidence="2 4" id="KW-0808">Transferase</keyword>
<evidence type="ECO:0000256" key="1">
    <source>
        <dbReference type="ARBA" id="ARBA00022676"/>
    </source>
</evidence>
<dbReference type="Proteomes" id="UP001238805">
    <property type="component" value="Chromosome"/>
</dbReference>
<proteinExistence type="predicted"/>
<organism evidence="4 5">
    <name type="scientific">Corynebacterium suedekumii</name>
    <dbReference type="NCBI Taxonomy" id="3049801"/>
    <lineage>
        <taxon>Bacteria</taxon>
        <taxon>Bacillati</taxon>
        <taxon>Actinomycetota</taxon>
        <taxon>Actinomycetes</taxon>
        <taxon>Mycobacteriales</taxon>
        <taxon>Corynebacteriaceae</taxon>
        <taxon>Corynebacterium</taxon>
    </lineage>
</organism>
<evidence type="ECO:0000313" key="5">
    <source>
        <dbReference type="Proteomes" id="UP001238805"/>
    </source>
</evidence>
<dbReference type="CDD" id="cd03801">
    <property type="entry name" value="GT4_PimA-like"/>
    <property type="match status" value="1"/>
</dbReference>
<dbReference type="EC" id="2.4.-.-" evidence="4"/>
<feature type="domain" description="Glycosyltransferase subfamily 4-like N-terminal" evidence="3">
    <location>
        <begin position="20"/>
        <end position="190"/>
    </location>
</feature>
<gene>
    <name evidence="4" type="ORF">QP029_12090</name>
</gene>
<name>A0ABY8VJW8_9CORY</name>
<accession>A0ABY8VJW8</accession>
<sequence>MMNIVYLLADPGIGVFGSKGASVHVQEVVRAMRGLGHHVTVLCIRRGERDGTELVPDDLADLPVITVPVRSASGSANREFELIATVDKMVEIAAGLPCDLIYERYSLFSDVGARLNHLAPVILEVNAPLIDEQTTHRRLHHVTLARVRTLAAFSGASLLSCVSRPVADWVATLCPAAPVVVTPNGVNTDRVRPGVRLPGQPLTVGFLGTLKPWHGTDVLLDAVGTARSTWRVEICGTGPELDALREQATRLSLDVVFHGAVAPADVPEILTGWDVATAPYPATDNHYFSPLKVYEYLAAGLPVIASAVGELPELLGYCGVLTTPGDTDSLAAALDRLAGDRAERERLGRRGRVLVETHHTWRSRVTDLLAGVFV</sequence>
<reference evidence="4 5" key="1">
    <citation type="submission" date="2023-05" db="EMBL/GenBank/DDBJ databases">
        <title>Corynebacterium suedekumii sp. nov. and Corynebacterium breve sp. nov. isolated from raw cow's milk.</title>
        <authorList>
            <person name="Baer M.K."/>
            <person name="Mehl L."/>
            <person name="Hellmuth R."/>
            <person name="Marke G."/>
            <person name="Lipski A."/>
        </authorList>
    </citation>
    <scope>NUCLEOTIDE SEQUENCE [LARGE SCALE GENOMIC DNA]</scope>
    <source>
        <strain evidence="4 5">LM112</strain>
    </source>
</reference>